<evidence type="ECO:0000256" key="5">
    <source>
        <dbReference type="ARBA" id="ARBA00023136"/>
    </source>
</evidence>
<keyword evidence="4 6" id="KW-1133">Transmembrane helix</keyword>
<feature type="transmembrane region" description="Helical" evidence="6">
    <location>
        <begin position="41"/>
        <end position="63"/>
    </location>
</feature>
<keyword evidence="8" id="KW-1185">Reference proteome</keyword>
<feature type="transmembrane region" description="Helical" evidence="6">
    <location>
        <begin position="168"/>
        <end position="189"/>
    </location>
</feature>
<dbReference type="SUPFAM" id="SSF103473">
    <property type="entry name" value="MFS general substrate transporter"/>
    <property type="match status" value="1"/>
</dbReference>
<keyword evidence="3 6" id="KW-0812">Transmembrane</keyword>
<comment type="caution">
    <text evidence="7">The sequence shown here is derived from an EMBL/GenBank/DDBJ whole genome shotgun (WGS) entry which is preliminary data.</text>
</comment>
<keyword evidence="5 6" id="KW-0472">Membrane</keyword>
<dbReference type="PANTHER" id="PTHR23513:SF6">
    <property type="entry name" value="MAJOR FACILITATOR SUPERFAMILY ASSOCIATED DOMAIN-CONTAINING PROTEIN"/>
    <property type="match status" value="1"/>
</dbReference>
<feature type="transmembrane region" description="Helical" evidence="6">
    <location>
        <begin position="75"/>
        <end position="96"/>
    </location>
</feature>
<evidence type="ECO:0000256" key="3">
    <source>
        <dbReference type="ARBA" id="ARBA00022692"/>
    </source>
</evidence>
<feature type="transmembrane region" description="Helical" evidence="6">
    <location>
        <begin position="350"/>
        <end position="374"/>
    </location>
</feature>
<proteinExistence type="predicted"/>
<sequence length="411" mass="44082">MIKILKNKAVFGLLGSTFFQVLGISLFNMILLILAKSSNQPSLWVTIASIASTIPGVLSAVLGKIAGDLTNKAKWVILLTFTQSAFFLVLFTVFLSHNPSELGIAIGINLVSDIVGVVIGLLKLPIIQNKVPKELRQQTIGFYDSIGLIMQPIGQAIGLSYIASTGNYILGSFINATTFFISGCILFLSRKNLSYVEPKKEASEKSVKGRSFKKAFSSLGNITGLPIIRILGALVILNALGASIDGILNLYILEHPQVSPLGFGLTILIINIIFVVGNVLGSVIVHDFLKNTSIQKLLLLAAGLLGIFFIILMFNLSAFVIMIVLFSIMYVLGKINPKLSAMLMDNVDSASLSTILGILNSSLTVATPIGSIFLVGGYTLIGKNPVLSISLFMIIVVIILLSIKVKPKELS</sequence>
<feature type="transmembrane region" description="Helical" evidence="6">
    <location>
        <begin position="297"/>
        <end position="330"/>
    </location>
</feature>
<accession>A0ABP9ZH46</accession>
<evidence type="ECO:0000256" key="1">
    <source>
        <dbReference type="ARBA" id="ARBA00004651"/>
    </source>
</evidence>
<comment type="subcellular location">
    <subcellularLocation>
        <location evidence="1">Cell membrane</location>
        <topology evidence="1">Multi-pass membrane protein</topology>
    </subcellularLocation>
</comment>
<feature type="transmembrane region" description="Helical" evidence="6">
    <location>
        <begin position="102"/>
        <end position="122"/>
    </location>
</feature>
<feature type="transmembrane region" description="Helical" evidence="6">
    <location>
        <begin position="386"/>
        <end position="405"/>
    </location>
</feature>
<feature type="transmembrane region" description="Helical" evidence="6">
    <location>
        <begin position="261"/>
        <end position="285"/>
    </location>
</feature>
<feature type="transmembrane region" description="Helical" evidence="6">
    <location>
        <begin position="12"/>
        <end position="35"/>
    </location>
</feature>
<dbReference type="InterPro" id="IPR011701">
    <property type="entry name" value="MFS"/>
</dbReference>
<protein>
    <submittedName>
        <fullName evidence="7">MFS transporter</fullName>
    </submittedName>
</protein>
<feature type="transmembrane region" description="Helical" evidence="6">
    <location>
        <begin position="142"/>
        <end position="162"/>
    </location>
</feature>
<evidence type="ECO:0000256" key="2">
    <source>
        <dbReference type="ARBA" id="ARBA00022475"/>
    </source>
</evidence>
<evidence type="ECO:0000256" key="6">
    <source>
        <dbReference type="SAM" id="Phobius"/>
    </source>
</evidence>
<dbReference type="Proteomes" id="UP001438112">
    <property type="component" value="Unassembled WGS sequence"/>
</dbReference>
<evidence type="ECO:0000256" key="4">
    <source>
        <dbReference type="ARBA" id="ARBA00022989"/>
    </source>
</evidence>
<dbReference type="PANTHER" id="PTHR23513">
    <property type="entry name" value="INTEGRAL MEMBRANE EFFLUX PROTEIN-RELATED"/>
    <property type="match status" value="1"/>
</dbReference>
<dbReference type="EMBL" id="BAABVV010000028">
    <property type="protein sequence ID" value="GAA6114122.1"/>
    <property type="molecule type" value="Genomic_DNA"/>
</dbReference>
<dbReference type="Pfam" id="PF07690">
    <property type="entry name" value="MFS_1"/>
    <property type="match status" value="1"/>
</dbReference>
<evidence type="ECO:0000313" key="8">
    <source>
        <dbReference type="Proteomes" id="UP001438112"/>
    </source>
</evidence>
<gene>
    <name evidence="7" type="ORF">AP20H10_04850</name>
</gene>
<dbReference type="RefSeq" id="WP_353317502.1">
    <property type="nucleotide sequence ID" value="NZ_BAABVV010000028.1"/>
</dbReference>
<dbReference type="InterPro" id="IPR036259">
    <property type="entry name" value="MFS_trans_sf"/>
</dbReference>
<reference evidence="7 8" key="1">
    <citation type="submission" date="2024-03" db="EMBL/GenBank/DDBJ databases">
        <title>Inconsistent identification of Apilactobacillus kunkeei-related strains obtained by well-developed overall genome related indices.</title>
        <authorList>
            <person name="Maeno S."/>
            <person name="Endo A."/>
        </authorList>
    </citation>
    <scope>NUCLEOTIDE SEQUENCE [LARGE SCALE GENOMIC DNA]</scope>
    <source>
        <strain evidence="7 8">20H-10</strain>
    </source>
</reference>
<organism evidence="7 8">
    <name type="scientific">Apilactobacillus apinorum</name>
    <dbReference type="NCBI Taxonomy" id="1218495"/>
    <lineage>
        <taxon>Bacteria</taxon>
        <taxon>Bacillati</taxon>
        <taxon>Bacillota</taxon>
        <taxon>Bacilli</taxon>
        <taxon>Lactobacillales</taxon>
        <taxon>Lactobacillaceae</taxon>
        <taxon>Apilactobacillus</taxon>
    </lineage>
</organism>
<keyword evidence="2" id="KW-1003">Cell membrane</keyword>
<name>A0ABP9ZH46_9LACO</name>
<dbReference type="Gene3D" id="1.20.1250.20">
    <property type="entry name" value="MFS general substrate transporter like domains"/>
    <property type="match status" value="1"/>
</dbReference>
<evidence type="ECO:0000313" key="7">
    <source>
        <dbReference type="EMBL" id="GAA6114122.1"/>
    </source>
</evidence>